<dbReference type="InterPro" id="IPR019239">
    <property type="entry name" value="VapB_antitoxin"/>
</dbReference>
<name>A0ABU2A632_9BURK</name>
<feature type="region of interest" description="Disordered" evidence="1">
    <location>
        <begin position="75"/>
        <end position="104"/>
    </location>
</feature>
<accession>A0ABU2A632</accession>
<dbReference type="Proteomes" id="UP001180825">
    <property type="component" value="Unassembled WGS sequence"/>
</dbReference>
<proteinExistence type="predicted"/>
<comment type="caution">
    <text evidence="2">The sequence shown here is derived from an EMBL/GenBank/DDBJ whole genome shotgun (WGS) entry which is preliminary data.</text>
</comment>
<evidence type="ECO:0000256" key="1">
    <source>
        <dbReference type="SAM" id="MobiDB-lite"/>
    </source>
</evidence>
<protein>
    <submittedName>
        <fullName evidence="2">Arc/MetJ family transcription regulator</fullName>
    </submittedName>
</protein>
<dbReference type="Pfam" id="PF09957">
    <property type="entry name" value="VapB_antitoxin"/>
    <property type="match status" value="1"/>
</dbReference>
<dbReference type="RefSeq" id="WP_310327486.1">
    <property type="nucleotide sequence ID" value="NZ_JAVDXV010000003.1"/>
</dbReference>
<gene>
    <name evidence="2" type="ORF">J2X21_001795</name>
</gene>
<dbReference type="EMBL" id="JAVDXV010000003">
    <property type="protein sequence ID" value="MDR7332662.1"/>
    <property type="molecule type" value="Genomic_DNA"/>
</dbReference>
<evidence type="ECO:0000313" key="3">
    <source>
        <dbReference type="Proteomes" id="UP001180825"/>
    </source>
</evidence>
<organism evidence="2 3">
    <name type="scientific">Roseateles asaccharophilus</name>
    <dbReference type="NCBI Taxonomy" id="582607"/>
    <lineage>
        <taxon>Bacteria</taxon>
        <taxon>Pseudomonadati</taxon>
        <taxon>Pseudomonadota</taxon>
        <taxon>Betaproteobacteria</taxon>
        <taxon>Burkholderiales</taxon>
        <taxon>Sphaerotilaceae</taxon>
        <taxon>Roseateles</taxon>
    </lineage>
</organism>
<evidence type="ECO:0000313" key="2">
    <source>
        <dbReference type="EMBL" id="MDR7332662.1"/>
    </source>
</evidence>
<sequence>MRTNIDIDDDLMARAMAAGPFKTKKEAVEAGLALLERQAAYREILKWKGKLQWGWDDAEPRLDGQPNIVRAAEAEASYRAAPAPKSPAKPAVKPAAKAARHGRR</sequence>
<reference evidence="2 3" key="1">
    <citation type="submission" date="2023-07" db="EMBL/GenBank/DDBJ databases">
        <title>Sorghum-associated microbial communities from plants grown in Nebraska, USA.</title>
        <authorList>
            <person name="Schachtman D."/>
        </authorList>
    </citation>
    <scope>NUCLEOTIDE SEQUENCE [LARGE SCALE GENOMIC DNA]</scope>
    <source>
        <strain evidence="2 3">BE316</strain>
    </source>
</reference>
<feature type="compositionally biased region" description="Low complexity" evidence="1">
    <location>
        <begin position="75"/>
        <end position="97"/>
    </location>
</feature>
<keyword evidence="3" id="KW-1185">Reference proteome</keyword>